<dbReference type="InterPro" id="IPR000048">
    <property type="entry name" value="IQ_motif_EF-hand-BS"/>
</dbReference>
<feature type="domain" description="Ras-associating" evidence="17">
    <location>
        <begin position="15"/>
        <end position="113"/>
    </location>
</feature>
<keyword evidence="12 14" id="KW-0518">Myosin</keyword>
<dbReference type="PROSITE" id="PS50238">
    <property type="entry name" value="RHOGAP"/>
    <property type="match status" value="1"/>
</dbReference>
<dbReference type="PROSITE" id="PS00479">
    <property type="entry name" value="ZF_DAG_PE_1"/>
    <property type="match status" value="1"/>
</dbReference>
<dbReference type="PROSITE" id="PS50200">
    <property type="entry name" value="RA"/>
    <property type="match status" value="1"/>
</dbReference>
<dbReference type="GO" id="GO:0016887">
    <property type="term" value="F:ATP hydrolysis activity"/>
    <property type="evidence" value="ECO:0007669"/>
    <property type="project" value="TreeGrafter"/>
</dbReference>
<dbReference type="SMART" id="SM00242">
    <property type="entry name" value="MYSc"/>
    <property type="match status" value="1"/>
</dbReference>
<evidence type="ECO:0000256" key="11">
    <source>
        <dbReference type="ARBA" id="ARBA00023054"/>
    </source>
</evidence>
<reference evidence="20" key="1">
    <citation type="submission" date="2025-08" db="UniProtKB">
        <authorList>
            <consortium name="Ensembl"/>
        </authorList>
    </citation>
    <scope>IDENTIFICATION</scope>
</reference>
<reference evidence="20" key="2">
    <citation type="submission" date="2025-09" db="UniProtKB">
        <authorList>
            <consortium name="Ensembl"/>
        </authorList>
    </citation>
    <scope>IDENTIFICATION</scope>
</reference>
<evidence type="ECO:0000259" key="19">
    <source>
        <dbReference type="PROSITE" id="PS51456"/>
    </source>
</evidence>
<feature type="domain" description="Myosin motor" evidence="19">
    <location>
        <begin position="145"/>
        <end position="956"/>
    </location>
</feature>
<dbReference type="SUPFAM" id="SSF57889">
    <property type="entry name" value="Cysteine-rich domain"/>
    <property type="match status" value="1"/>
</dbReference>
<protein>
    <recommendedName>
        <fullName evidence="22">Myosin IXB</fullName>
    </recommendedName>
</protein>
<dbReference type="CDD" id="cd04407">
    <property type="entry name" value="RhoGAP_myosin_IXB"/>
    <property type="match status" value="1"/>
</dbReference>
<dbReference type="InterPro" id="IPR027417">
    <property type="entry name" value="P-loop_NTPase"/>
</dbReference>
<evidence type="ECO:0000256" key="3">
    <source>
        <dbReference type="ARBA" id="ARBA00022468"/>
    </source>
</evidence>
<feature type="compositionally biased region" description="Basic and acidic residues" evidence="15">
    <location>
        <begin position="1079"/>
        <end position="1129"/>
    </location>
</feature>
<dbReference type="InterPro" id="IPR000159">
    <property type="entry name" value="RA_dom"/>
</dbReference>
<dbReference type="InterPro" id="IPR046987">
    <property type="entry name" value="Myo9"/>
</dbReference>
<evidence type="ECO:0000256" key="10">
    <source>
        <dbReference type="ARBA" id="ARBA00022840"/>
    </source>
</evidence>
<dbReference type="FunFam" id="1.20.58.530:FF:000009">
    <property type="entry name" value="unconventional myosin-IXb isoform X1"/>
    <property type="match status" value="1"/>
</dbReference>
<evidence type="ECO:0000259" key="17">
    <source>
        <dbReference type="PROSITE" id="PS50200"/>
    </source>
</evidence>
<dbReference type="SMART" id="SM00324">
    <property type="entry name" value="RhoGAP"/>
    <property type="match status" value="1"/>
</dbReference>
<evidence type="ECO:0000256" key="12">
    <source>
        <dbReference type="ARBA" id="ARBA00023123"/>
    </source>
</evidence>
<evidence type="ECO:0000256" key="1">
    <source>
        <dbReference type="ARBA" id="ARBA00004496"/>
    </source>
</evidence>
<evidence type="ECO:0000256" key="6">
    <source>
        <dbReference type="ARBA" id="ARBA00022737"/>
    </source>
</evidence>
<dbReference type="FunFam" id="1.20.58.530:FF:000005">
    <property type="entry name" value="unconventional myosin-IXa isoform X1"/>
    <property type="match status" value="1"/>
</dbReference>
<feature type="binding site" evidence="14">
    <location>
        <begin position="238"/>
        <end position="245"/>
    </location>
    <ligand>
        <name>ATP</name>
        <dbReference type="ChEBI" id="CHEBI:30616"/>
    </ligand>
</feature>
<dbReference type="GO" id="GO:0030048">
    <property type="term" value="P:actin filament-based movement"/>
    <property type="evidence" value="ECO:0007669"/>
    <property type="project" value="InterPro"/>
</dbReference>
<evidence type="ECO:0000256" key="13">
    <source>
        <dbReference type="ARBA" id="ARBA00023175"/>
    </source>
</evidence>
<evidence type="ECO:0008006" key="22">
    <source>
        <dbReference type="Google" id="ProtNLM"/>
    </source>
</evidence>
<dbReference type="Pfam" id="PF00612">
    <property type="entry name" value="IQ"/>
    <property type="match status" value="3"/>
</dbReference>
<dbReference type="SMART" id="SM00109">
    <property type="entry name" value="C1"/>
    <property type="match status" value="1"/>
</dbReference>
<dbReference type="Pfam" id="PF00620">
    <property type="entry name" value="RhoGAP"/>
    <property type="match status" value="1"/>
</dbReference>
<dbReference type="GO" id="GO:0005737">
    <property type="term" value="C:cytoplasm"/>
    <property type="evidence" value="ECO:0007669"/>
    <property type="project" value="UniProtKB-SubCell"/>
</dbReference>
<keyword evidence="5" id="KW-0479">Metal-binding</keyword>
<accession>A0A8D2NKF3</accession>
<dbReference type="Pfam" id="PF00063">
    <property type="entry name" value="Myosin_head"/>
    <property type="match status" value="2"/>
</dbReference>
<dbReference type="Gene3D" id="1.20.58.530">
    <property type="match status" value="2"/>
</dbReference>
<dbReference type="PRINTS" id="PR00193">
    <property type="entry name" value="MYOSINHEAVY"/>
</dbReference>
<evidence type="ECO:0000256" key="9">
    <source>
        <dbReference type="ARBA" id="ARBA00022833"/>
    </source>
</evidence>
<evidence type="ECO:0000256" key="5">
    <source>
        <dbReference type="ARBA" id="ARBA00022723"/>
    </source>
</evidence>
<dbReference type="Ensembl" id="ENSZALT00000029521.1">
    <property type="protein sequence ID" value="ENSZALP00000022731.1"/>
    <property type="gene ID" value="ENSZALG00000017576.1"/>
</dbReference>
<dbReference type="Proteomes" id="UP000694413">
    <property type="component" value="Unassembled WGS sequence"/>
</dbReference>
<feature type="compositionally biased region" description="Basic and acidic residues" evidence="15">
    <location>
        <begin position="1053"/>
        <end position="1064"/>
    </location>
</feature>
<dbReference type="CDD" id="cd23767">
    <property type="entry name" value="IQCD"/>
    <property type="match status" value="1"/>
</dbReference>
<dbReference type="SUPFAM" id="SSF54236">
    <property type="entry name" value="Ubiquitin-like"/>
    <property type="match status" value="1"/>
</dbReference>
<dbReference type="FunFam" id="1.10.10.820:FF:000003">
    <property type="entry name" value="unconventional myosin-IXa isoform X1"/>
    <property type="match status" value="1"/>
</dbReference>
<dbReference type="CDD" id="cd20884">
    <property type="entry name" value="C1_Myosin-IXb"/>
    <property type="match status" value="1"/>
</dbReference>
<sequence length="1780" mass="204945">MSLKDADSAVCQAKAAYNLHIYPQLSTESAPCCKVTATKDSTSSDVIKDVINILNLDVSKHYVLVEVKESGGEEWVLDINDSPVHRVLLWPRRAQDEHPQKDGYYFLLQERNTDGSIKYMQMQLLSKETDARRLVERGFLPWHQEDFDDLCNLPNLTETTLLENLKCRFLKHRIYTYAGSILIAINPFKFLPIYNPKYVKMYENHQLGKLEPHIFAIADVAYHTMLKKHVNQCIVISGESGSGKTQSTNFLIHCLTALSQKGYASGVERTILGAGPVLEAFGNAKTAHNNNSSRFGKFIQVNYLENGIVRGAVVEKYLLEKSRLVSQEKDERNYHVFYYLLLGVNEEERKEFHLKQPEDYFYLNQHNLKIEDGEDLRHEFERLKQAMEMVGFLSATKKQIFSILSAILYLGNVSYKKKATGRDEGLDVGPPEVLDILSQLLKVKREILVEVLTKRKTVTANDKLILPYSLNEAITARDSMAKSLYSALFDWIVLRINHALLNKRDMEESVTCLSIGVLDIFGFEDFETNSFEQFCINYANEQLQYYFNQHIFKLEQEEYKSEGITWHNIDYTDNVACIHLISKKPTGLFYLLDEESNFPHATNQTLLAKFKQQHEENKFFVGTPVMEPAFIIRHFAGKVKYQIKDFREKNMDYMRPDIVALLRSSDSAFHCVLLCSQSGSLEGAEAGPVLQNCISVGRFAFPWIFRLCTCSFCSLSVLDFSFDCSEDFDINAFQDIISFCENKKDMHEQIIASIKGLPWQGDDPCELLRSLSQLQHRSHLLKSKGVKQKQIIPKNLLDSKSLKLIMSMTLHDRTTKSLLHLHKKKKPPSISAQFQSSLNKLLETLGRAEPFFIRCIRSNAEKREMLFDESLVLQQLRYTGMLETVRIRRSGYSAKYTFQEFIDQFQVLLPKNAKASKEDICAYLNKLKLNENYYQIGKTKVFMKEAERQILQDTLHKEVIRKIILLQSWLRMVLERRRFLRMRQAAIVLQACWRSRRVRMGLQRNNAAIEIQAAWRRHRQRKRFLQLRRSICLLQALVRGHLQRKRYQKMVLERQKAQEEQKEMQEDEDKEQDTSKTSNIDEDKNKDEQSEPATDKSQKHTVEGSERASNSREKRESRRQRGLEHNDLQNKHALLSLEGPSALCHEEQTVSEQALESAPETEKSTAQEDNALQGSNLALKVHSTLSAGGSFHGPADCWAERNRRQRAAKDLDSNTSAIQRYVDDPEKLKYKREKWKGKRQSDSGQNDVLSQSLDGRIRVDKSPQDQLECLSLAGSSGQPGRPQAGKESSKAKKNRTIKISKISSASQNWRASMVREIANANELKHLDEFLLNKVKAPTCWSRCKLYLVENYQLLVTNLAKKREEKEVKLVLNLFLSLLDEFIRGYTKKEEPEQPKQTKAQKKKRKQDRAIEEHNGHVFTNYQVSIRQSCEHCSSYIWPMEKACLCSVCKLTCHKKCMSKIQSSCTSCGKKSLRGHFGVCVSALTSERNSVPVVMEKLLEYVEMHGLYTEGIYRKSGSANRMKELKQMLQEDPNSVKLENYPIHTITGILKQWLRELPDPLMTSAQYNDFLRAVELPEKQEQLCAIYSVLEKLPQANHNTLERLIFHLVKVSLIEDVNRMSPNALAIVFAPCLLRCPDTSDPLTSMKDVSKTTMCVEMLIKEQIRKYKIKMEEINQLEAAESFAFRRLSLLRQNTVKGSDSGTSELDSVHEEEDVSEANREKEILIDRIQSIKEEKEDITYRLPELDQRGSDEENVDSETSASTESLLEDKPGRVDTEGQY</sequence>
<dbReference type="GO" id="GO:0005884">
    <property type="term" value="C:actin filament"/>
    <property type="evidence" value="ECO:0007669"/>
    <property type="project" value="TreeGrafter"/>
</dbReference>
<dbReference type="InterPro" id="IPR001609">
    <property type="entry name" value="Myosin_head_motor_dom-like"/>
</dbReference>
<dbReference type="InterPro" id="IPR029071">
    <property type="entry name" value="Ubiquitin-like_domsf"/>
</dbReference>
<proteinExistence type="inferred from homology"/>
<dbReference type="FunFam" id="3.40.850.10:FF:000013">
    <property type="entry name" value="unconventional myosin-IXa isoform X1"/>
    <property type="match status" value="1"/>
</dbReference>
<feature type="region of interest" description="Disordered" evidence="15">
    <location>
        <begin position="1695"/>
        <end position="1717"/>
    </location>
</feature>
<feature type="region of interest" description="Disordered" evidence="15">
    <location>
        <begin position="1053"/>
        <end position="1129"/>
    </location>
</feature>
<dbReference type="CDD" id="cd01385">
    <property type="entry name" value="MYSc_Myo9"/>
    <property type="match status" value="1"/>
</dbReference>
<keyword evidence="3" id="KW-0343">GTPase activation</keyword>
<name>A0A8D2NKF3_ZONAL</name>
<dbReference type="GO" id="GO:0008270">
    <property type="term" value="F:zinc ion binding"/>
    <property type="evidence" value="ECO:0007669"/>
    <property type="project" value="UniProtKB-KW"/>
</dbReference>
<evidence type="ECO:0000256" key="7">
    <source>
        <dbReference type="ARBA" id="ARBA00022741"/>
    </source>
</evidence>
<dbReference type="Gene3D" id="3.30.60.20">
    <property type="match status" value="1"/>
</dbReference>
<dbReference type="InterPro" id="IPR036023">
    <property type="entry name" value="MYSc_Myo9"/>
</dbReference>
<keyword evidence="8" id="KW-0863">Zinc-finger</keyword>
<dbReference type="SUPFAM" id="SSF48350">
    <property type="entry name" value="GTPase activation domain, GAP"/>
    <property type="match status" value="1"/>
</dbReference>
<dbReference type="Gene3D" id="1.20.5.190">
    <property type="match status" value="2"/>
</dbReference>
<dbReference type="CDD" id="cd17217">
    <property type="entry name" value="RA_Myosin-IXb"/>
    <property type="match status" value="1"/>
</dbReference>
<dbReference type="Gene3D" id="1.10.10.820">
    <property type="match status" value="1"/>
</dbReference>
<feature type="compositionally biased region" description="Polar residues" evidence="15">
    <location>
        <begin position="1242"/>
        <end position="1253"/>
    </location>
</feature>
<dbReference type="PROSITE" id="PS51456">
    <property type="entry name" value="MYOSIN_MOTOR"/>
    <property type="match status" value="1"/>
</dbReference>
<dbReference type="Gene3D" id="3.40.850.10">
    <property type="entry name" value="Kinesin motor domain"/>
    <property type="match status" value="2"/>
</dbReference>
<dbReference type="InterPro" id="IPR036961">
    <property type="entry name" value="Kinesin_motor_dom_sf"/>
</dbReference>
<keyword evidence="4" id="KW-0963">Cytoplasm</keyword>
<feature type="compositionally biased region" description="Basic and acidic residues" evidence="15">
    <location>
        <begin position="1767"/>
        <end position="1780"/>
    </location>
</feature>
<dbReference type="GO" id="GO:0007266">
    <property type="term" value="P:Rho protein signal transduction"/>
    <property type="evidence" value="ECO:0007669"/>
    <property type="project" value="InterPro"/>
</dbReference>
<keyword evidence="21" id="KW-1185">Reference proteome</keyword>
<dbReference type="GO" id="GO:0016459">
    <property type="term" value="C:myosin complex"/>
    <property type="evidence" value="ECO:0007669"/>
    <property type="project" value="UniProtKB-KW"/>
</dbReference>
<dbReference type="InterPro" id="IPR002219">
    <property type="entry name" value="PKC_DAG/PE"/>
</dbReference>
<keyword evidence="14" id="KW-0009">Actin-binding</keyword>
<dbReference type="SMART" id="SM00015">
    <property type="entry name" value="IQ"/>
    <property type="match status" value="4"/>
</dbReference>
<evidence type="ECO:0000256" key="8">
    <source>
        <dbReference type="ARBA" id="ARBA00022771"/>
    </source>
</evidence>
<keyword evidence="7 14" id="KW-0547">Nucleotide-binding</keyword>
<dbReference type="InterPro" id="IPR008936">
    <property type="entry name" value="Rho_GTPase_activation_prot"/>
</dbReference>
<feature type="region of interest" description="Actin-binding" evidence="14">
    <location>
        <begin position="838"/>
        <end position="860"/>
    </location>
</feature>
<evidence type="ECO:0000256" key="4">
    <source>
        <dbReference type="ARBA" id="ARBA00022490"/>
    </source>
</evidence>
<feature type="region of interest" description="Disordered" evidence="15">
    <location>
        <begin position="1388"/>
        <end position="1408"/>
    </location>
</feature>
<comment type="subcellular location">
    <subcellularLocation>
        <location evidence="1">Cytoplasm</location>
    </subcellularLocation>
</comment>
<dbReference type="GO" id="GO:0001726">
    <property type="term" value="C:ruffle"/>
    <property type="evidence" value="ECO:0007669"/>
    <property type="project" value="TreeGrafter"/>
</dbReference>
<feature type="region of interest" description="Disordered" evidence="15">
    <location>
        <begin position="1232"/>
        <end position="1257"/>
    </location>
</feature>
<dbReference type="Gene3D" id="1.20.120.720">
    <property type="entry name" value="Myosin VI head, motor domain, U50 subdomain"/>
    <property type="match status" value="1"/>
</dbReference>
<dbReference type="PROSITE" id="PS50096">
    <property type="entry name" value="IQ"/>
    <property type="match status" value="2"/>
</dbReference>
<feature type="region of interest" description="Disordered" evidence="15">
    <location>
        <begin position="1271"/>
        <end position="1295"/>
    </location>
</feature>
<dbReference type="GO" id="GO:0030027">
    <property type="term" value="C:lamellipodium"/>
    <property type="evidence" value="ECO:0007669"/>
    <property type="project" value="TreeGrafter"/>
</dbReference>
<dbReference type="FunFam" id="1.20.120.720:FF:000003">
    <property type="entry name" value="Putative unconventional myosin-IXa"/>
    <property type="match status" value="1"/>
</dbReference>
<dbReference type="GO" id="GO:0005524">
    <property type="term" value="F:ATP binding"/>
    <property type="evidence" value="ECO:0007669"/>
    <property type="project" value="UniProtKB-UniRule"/>
</dbReference>
<feature type="compositionally biased region" description="Polar residues" evidence="15">
    <location>
        <begin position="1695"/>
        <end position="1705"/>
    </location>
</feature>
<dbReference type="Gene3D" id="1.10.555.10">
    <property type="entry name" value="Rho GTPase activation protein"/>
    <property type="match status" value="1"/>
</dbReference>
<keyword evidence="13 14" id="KW-0505">Motor protein</keyword>
<dbReference type="InterPro" id="IPR046349">
    <property type="entry name" value="C1-like_sf"/>
</dbReference>
<dbReference type="InterPro" id="IPR000198">
    <property type="entry name" value="RhoGAP_dom"/>
</dbReference>
<evidence type="ECO:0000313" key="21">
    <source>
        <dbReference type="Proteomes" id="UP000694413"/>
    </source>
</evidence>
<feature type="region of interest" description="Disordered" evidence="15">
    <location>
        <begin position="1146"/>
        <end position="1168"/>
    </location>
</feature>
<dbReference type="Gene3D" id="6.20.240.20">
    <property type="match status" value="1"/>
</dbReference>
<feature type="compositionally biased region" description="Basic and acidic residues" evidence="15">
    <location>
        <begin position="1739"/>
        <end position="1751"/>
    </location>
</feature>
<evidence type="ECO:0000256" key="14">
    <source>
        <dbReference type="PROSITE-ProRule" id="PRU00782"/>
    </source>
</evidence>
<dbReference type="InterPro" id="IPR028557">
    <property type="entry name" value="RhoGAP_myosin_IXB"/>
</dbReference>
<evidence type="ECO:0000259" key="16">
    <source>
        <dbReference type="PROSITE" id="PS50081"/>
    </source>
</evidence>
<dbReference type="PANTHER" id="PTHR46184:SF2">
    <property type="entry name" value="UNCONVENTIONAL MYOSIN-IXB"/>
    <property type="match status" value="1"/>
</dbReference>
<dbReference type="GO" id="GO:0072673">
    <property type="term" value="P:lamellipodium morphogenesis"/>
    <property type="evidence" value="ECO:0007669"/>
    <property type="project" value="TreeGrafter"/>
</dbReference>
<evidence type="ECO:0000313" key="20">
    <source>
        <dbReference type="Ensembl" id="ENSZALP00000022731.1"/>
    </source>
</evidence>
<feature type="domain" description="Phorbol-ester/DAG-type" evidence="16">
    <location>
        <begin position="1415"/>
        <end position="1464"/>
    </location>
</feature>
<evidence type="ECO:0000256" key="15">
    <source>
        <dbReference type="SAM" id="MobiDB-lite"/>
    </source>
</evidence>
<dbReference type="GO" id="GO:0000146">
    <property type="term" value="F:microfilament motor activity"/>
    <property type="evidence" value="ECO:0007669"/>
    <property type="project" value="InterPro"/>
</dbReference>
<dbReference type="PANTHER" id="PTHR46184">
    <property type="entry name" value="UNCONVENTIONAL MYOSIN-IXB-LIKE PROTEIN"/>
    <property type="match status" value="1"/>
</dbReference>
<dbReference type="GO" id="GO:0051015">
    <property type="term" value="F:actin filament binding"/>
    <property type="evidence" value="ECO:0007669"/>
    <property type="project" value="TreeGrafter"/>
</dbReference>
<organism evidence="20 21">
    <name type="scientific">Zonotrichia albicollis</name>
    <name type="common">White-throated sparrow</name>
    <name type="synonym">Fringilla albicollis</name>
    <dbReference type="NCBI Taxonomy" id="44394"/>
    <lineage>
        <taxon>Eukaryota</taxon>
        <taxon>Metazoa</taxon>
        <taxon>Chordata</taxon>
        <taxon>Craniata</taxon>
        <taxon>Vertebrata</taxon>
        <taxon>Euteleostomi</taxon>
        <taxon>Archelosauria</taxon>
        <taxon>Archosauria</taxon>
        <taxon>Dinosauria</taxon>
        <taxon>Saurischia</taxon>
        <taxon>Theropoda</taxon>
        <taxon>Coelurosauria</taxon>
        <taxon>Aves</taxon>
        <taxon>Neognathae</taxon>
        <taxon>Neoaves</taxon>
        <taxon>Telluraves</taxon>
        <taxon>Australaves</taxon>
        <taxon>Passeriformes</taxon>
        <taxon>Passerellidae</taxon>
        <taxon>Zonotrichia</taxon>
    </lineage>
</organism>
<evidence type="ECO:0000259" key="18">
    <source>
        <dbReference type="PROSITE" id="PS50238"/>
    </source>
</evidence>
<dbReference type="GO" id="GO:0005096">
    <property type="term" value="F:GTPase activator activity"/>
    <property type="evidence" value="ECO:0007669"/>
    <property type="project" value="UniProtKB-KW"/>
</dbReference>
<dbReference type="InterPro" id="IPR046989">
    <property type="entry name" value="RA_Myosin-IXb"/>
</dbReference>
<feature type="domain" description="Rho-GAP" evidence="18">
    <location>
        <begin position="1481"/>
        <end position="1666"/>
    </location>
</feature>
<feature type="region of interest" description="Disordered" evidence="15">
    <location>
        <begin position="1739"/>
        <end position="1780"/>
    </location>
</feature>
<evidence type="ECO:0000256" key="2">
    <source>
        <dbReference type="ARBA" id="ARBA00008314"/>
    </source>
</evidence>
<dbReference type="SUPFAM" id="SSF52540">
    <property type="entry name" value="P-loop containing nucleoside triphosphate hydrolases"/>
    <property type="match status" value="2"/>
</dbReference>
<keyword evidence="11" id="KW-0175">Coiled coil</keyword>
<dbReference type="FunFam" id="3.40.850.10:FF:000008">
    <property type="entry name" value="Putative unconventional myosin-IXa"/>
    <property type="match status" value="1"/>
</dbReference>
<keyword evidence="10 14" id="KW-0067">ATP-binding</keyword>
<dbReference type="PROSITE" id="PS50081">
    <property type="entry name" value="ZF_DAG_PE_2"/>
    <property type="match status" value="1"/>
</dbReference>
<keyword evidence="6" id="KW-0677">Repeat</keyword>
<keyword evidence="9" id="KW-0862">Zinc</keyword>
<dbReference type="SMART" id="SM00314">
    <property type="entry name" value="RA"/>
    <property type="match status" value="1"/>
</dbReference>
<comment type="similarity">
    <text evidence="2 14">Belongs to the TRAFAC class myosin-kinesin ATPase superfamily. Myosin family.</text>
</comment>
<dbReference type="Pfam" id="PF00788">
    <property type="entry name" value="RA"/>
    <property type="match status" value="1"/>
</dbReference>